<dbReference type="InterPro" id="IPR001303">
    <property type="entry name" value="Aldolase_II/adducin_N"/>
</dbReference>
<dbReference type="InterPro" id="IPR052895">
    <property type="entry name" value="HetReg/Transcr_Mod"/>
</dbReference>
<dbReference type="PANTHER" id="PTHR24148">
    <property type="entry name" value="ANKYRIN REPEAT DOMAIN-CONTAINING PROTEIN 39 HOMOLOG-RELATED"/>
    <property type="match status" value="1"/>
</dbReference>
<proteinExistence type="predicted"/>
<feature type="region of interest" description="Disordered" evidence="1">
    <location>
        <begin position="739"/>
        <end position="766"/>
    </location>
</feature>
<accession>A0ABR2JMN1</accession>
<dbReference type="Pfam" id="PF00596">
    <property type="entry name" value="Aldolase_II"/>
    <property type="match status" value="1"/>
</dbReference>
<keyword evidence="4" id="KW-1185">Reference proteome</keyword>
<name>A0ABR2JMN1_9PEZI</name>
<sequence length="912" mass="101819">MSELYSSHDLPADSRCTRVLDIFGVSTSADDEPIQCKLRVIPLDGSHAFTALSYVWGTYAADPQYIFCDGIRVNVTTNCHSALMHLRKVLGKLTIWLDAVCINQDDDSEKTRQIPLMGDIYSKATTVYIWLGDGTPATNRAMDYLAKPVLARYYKAQADGTVESSWLTAAWFLYSSTYNPKNHPTPFNDNYSPRSSVPLLRLIYKALSPRPKPRFGVNYPYATYSDLQELLNRPWITRLWTYQEILLATSPVMVCGDRHVPWPEFELSLCFLGNIETFSLLQIIHPWVNLILSRERLQKHDLAFRNSLPTALESYGLFVRKVSKAKTGILDAQSALAILTFVAALDIGSILGMSVPGLFISSIISIIFLFTVAKYRLQHVRGSSYFANESFTIGLYHRNAKEPRDMAFGMWAVLERGGALNLPAPDASLDYPDIYRTFATHISQITQRADLILLAAIQGFDDQPSWVPDWSAHGNNNWAYDVATIDKSDDFGDRSNLRALSTRPQVSFVFKERDTVLSIRARHVCEVYNCFRFQQANARDPDESVDAIHLGNLRIILELASSRPVFPAGSSRAFVNEAFGFETMTSIATFTNSNLFPFFILETLDLELEEMMPQLNKAQFTRWRSFCISNCRKTPAEAMTLLQNAPDIRQIQITMCNLLSSENKTLFYAATAGNKPWTKIFGCGSHGVENGDSIVRFQGVPQRLIVRKIFPSTARGGHAVKLVSPCRMYTTLKGIAKKTNEERKRKRAQTDAVGDHFARWPNPPRAARPCELRSRANISQEPPSRCVPALVPRGLRPVSEFPNAVWTNPLGVHFGLLRASDMLLVDLDGRIVCGNRSRPANTAGSLIHAAVHKARDDIHAACHCHSPAGKAWSAVGRRLDMLTQDACKFLGDAHALYDAYGGVVLGAEEGAG</sequence>
<evidence type="ECO:0000256" key="1">
    <source>
        <dbReference type="SAM" id="MobiDB-lite"/>
    </source>
</evidence>
<dbReference type="InterPro" id="IPR010730">
    <property type="entry name" value="HET"/>
</dbReference>
<dbReference type="Gene3D" id="3.40.225.10">
    <property type="entry name" value="Class II aldolase/adducin N-terminal domain"/>
    <property type="match status" value="1"/>
</dbReference>
<protein>
    <submittedName>
        <fullName evidence="3">Heterokaryon incompatibility protein-domain-containing protein</fullName>
    </submittedName>
</protein>
<dbReference type="PANTHER" id="PTHR24148:SF82">
    <property type="entry name" value="HETEROKARYON INCOMPATIBILITY DOMAIN-CONTAINING PROTEIN"/>
    <property type="match status" value="1"/>
</dbReference>
<gene>
    <name evidence="3" type="ORF">PGQ11_001348</name>
</gene>
<evidence type="ECO:0000259" key="2">
    <source>
        <dbReference type="SMART" id="SM01007"/>
    </source>
</evidence>
<evidence type="ECO:0000313" key="3">
    <source>
        <dbReference type="EMBL" id="KAK8880054.1"/>
    </source>
</evidence>
<feature type="domain" description="Class II aldolase/adducin N-terminal" evidence="2">
    <location>
        <begin position="708"/>
        <end position="911"/>
    </location>
</feature>
<dbReference type="Pfam" id="PF06985">
    <property type="entry name" value="HET"/>
    <property type="match status" value="1"/>
</dbReference>
<dbReference type="SMART" id="SM01007">
    <property type="entry name" value="Aldolase_II"/>
    <property type="match status" value="1"/>
</dbReference>
<comment type="caution">
    <text evidence="3">The sequence shown here is derived from an EMBL/GenBank/DDBJ whole genome shotgun (WGS) entry which is preliminary data.</text>
</comment>
<dbReference type="EMBL" id="JAPCWZ010000001">
    <property type="protein sequence ID" value="KAK8880054.1"/>
    <property type="molecule type" value="Genomic_DNA"/>
</dbReference>
<dbReference type="Proteomes" id="UP001390339">
    <property type="component" value="Unassembled WGS sequence"/>
</dbReference>
<organism evidence="3 4">
    <name type="scientific">Apiospora arundinis</name>
    <dbReference type="NCBI Taxonomy" id="335852"/>
    <lineage>
        <taxon>Eukaryota</taxon>
        <taxon>Fungi</taxon>
        <taxon>Dikarya</taxon>
        <taxon>Ascomycota</taxon>
        <taxon>Pezizomycotina</taxon>
        <taxon>Sordariomycetes</taxon>
        <taxon>Xylariomycetidae</taxon>
        <taxon>Amphisphaeriales</taxon>
        <taxon>Apiosporaceae</taxon>
        <taxon>Apiospora</taxon>
    </lineage>
</organism>
<reference evidence="3 4" key="1">
    <citation type="journal article" date="2024" name="IMA Fungus">
        <title>Apiospora arundinis, a panoply of carbohydrate-active enzymes and secondary metabolites.</title>
        <authorList>
            <person name="Sorensen T."/>
            <person name="Petersen C."/>
            <person name="Muurmann A.T."/>
            <person name="Christiansen J.V."/>
            <person name="Brundto M.L."/>
            <person name="Overgaard C.K."/>
            <person name="Boysen A.T."/>
            <person name="Wollenberg R.D."/>
            <person name="Larsen T.O."/>
            <person name="Sorensen J.L."/>
            <person name="Nielsen K.L."/>
            <person name="Sondergaard T.E."/>
        </authorList>
    </citation>
    <scope>NUCLEOTIDE SEQUENCE [LARGE SCALE GENOMIC DNA]</scope>
    <source>
        <strain evidence="3 4">AAU 773</strain>
    </source>
</reference>
<evidence type="ECO:0000313" key="4">
    <source>
        <dbReference type="Proteomes" id="UP001390339"/>
    </source>
</evidence>
<dbReference type="SUPFAM" id="SSF53639">
    <property type="entry name" value="AraD/HMP-PK domain-like"/>
    <property type="match status" value="1"/>
</dbReference>
<dbReference type="InterPro" id="IPR036409">
    <property type="entry name" value="Aldolase_II/adducin_N_sf"/>
</dbReference>